<evidence type="ECO:0000256" key="1">
    <source>
        <dbReference type="SAM" id="Coils"/>
    </source>
</evidence>
<proteinExistence type="predicted"/>
<dbReference type="Proteomes" id="UP001178508">
    <property type="component" value="Chromosome 3"/>
</dbReference>
<evidence type="ECO:0000256" key="2">
    <source>
        <dbReference type="SAM" id="MobiDB-lite"/>
    </source>
</evidence>
<evidence type="ECO:0000313" key="4">
    <source>
        <dbReference type="Proteomes" id="UP001178508"/>
    </source>
</evidence>
<evidence type="ECO:0000313" key="3">
    <source>
        <dbReference type="EMBL" id="CAJ1053300.1"/>
    </source>
</evidence>
<feature type="compositionally biased region" description="Basic and acidic residues" evidence="2">
    <location>
        <begin position="92"/>
        <end position="103"/>
    </location>
</feature>
<feature type="coiled-coil region" evidence="1">
    <location>
        <begin position="699"/>
        <end position="787"/>
    </location>
</feature>
<dbReference type="GO" id="GO:0005929">
    <property type="term" value="C:cilium"/>
    <property type="evidence" value="ECO:0007669"/>
    <property type="project" value="TreeGrafter"/>
</dbReference>
<reference evidence="3" key="1">
    <citation type="submission" date="2023-08" db="EMBL/GenBank/DDBJ databases">
        <authorList>
            <person name="Alioto T."/>
            <person name="Alioto T."/>
            <person name="Gomez Garrido J."/>
        </authorList>
    </citation>
    <scope>NUCLEOTIDE SEQUENCE</scope>
</reference>
<protein>
    <submittedName>
        <fullName evidence="3">Coiled-coil domain-containing protein 40 isoform X2</fullName>
    </submittedName>
</protein>
<dbReference type="PANTHER" id="PTHR16275:SF8">
    <property type="entry name" value="COILED-COIL DOMAIN-CONTAINING PROTEIN 40"/>
    <property type="match status" value="1"/>
</dbReference>
<dbReference type="GO" id="GO:0005576">
    <property type="term" value="C:extracellular region"/>
    <property type="evidence" value="ECO:0007669"/>
    <property type="project" value="GOC"/>
</dbReference>
<organism evidence="3 4">
    <name type="scientific">Xyrichtys novacula</name>
    <name type="common">Pearly razorfish</name>
    <name type="synonym">Hemipteronotus novacula</name>
    <dbReference type="NCBI Taxonomy" id="13765"/>
    <lineage>
        <taxon>Eukaryota</taxon>
        <taxon>Metazoa</taxon>
        <taxon>Chordata</taxon>
        <taxon>Craniata</taxon>
        <taxon>Vertebrata</taxon>
        <taxon>Euteleostomi</taxon>
        <taxon>Actinopterygii</taxon>
        <taxon>Neopterygii</taxon>
        <taxon>Teleostei</taxon>
        <taxon>Neoteleostei</taxon>
        <taxon>Acanthomorphata</taxon>
        <taxon>Eupercaria</taxon>
        <taxon>Labriformes</taxon>
        <taxon>Labridae</taxon>
        <taxon>Xyrichtys</taxon>
    </lineage>
</organism>
<feature type="coiled-coil region" evidence="1">
    <location>
        <begin position="445"/>
        <end position="496"/>
    </location>
</feature>
<feature type="region of interest" description="Disordered" evidence="2">
    <location>
        <begin position="180"/>
        <end position="214"/>
    </location>
</feature>
<feature type="coiled-coil region" evidence="1">
    <location>
        <begin position="277"/>
        <end position="332"/>
    </location>
</feature>
<sequence length="976" mass="113367">MTRESLSLSLSLIYIKAKERERKKETTQTQAERQTGWKVIRPQGTVEQQSLLSPLRISQDQSWMPQVPSLALIKVEDVFQASPYIPCTSDLQRSEDMEDHNPLPEEEEGGNLPTLDPEHPLVIQYQAAVREKLLKELESVNKSLEEKCAYSKARDKKLQEQSVELDMLKKQLAISKAGLEEDCKAKSESEAKRRQSQAKLEDARREFTRTKRRHDEKKAKVAQLEAELDKLMKQVTFIKGVSKDLRSDVKVKKNARKKAGHRKNQAEEQKLQQDMYVERLTKDLEKVKQQSAMYEAQATAQVEKKETIKQALSEAEMQIESLAMTRKELLQQCNSSLTGLRKREEAYSAMQGAMGTVTAQEVLLDREIEGYKKSISKERERNETLITQLNWTQTKVTTSEKQISQRQAQQEALHQHYTTCSRSLGDTEHTLAVLSEESSTYQAQVDDQRKQLEKERAVRLELEDKIKKYMMQELTHNKAAKESQRLTIKMTALKKEKISQLWQLERNIGAVELENNKVSQHLGSLAVIQKDFDDQISEKTKLLAANERKRSSFFTLIERQGTIKANYYKQIHQITARTGHGDLSPMEIKIRALMAETEEVAAKIQSVQQLLLTRMGTVVILNKEKEANSRDIAKLQIEFIDIQQKTIYLESQTEAERHDETELEKNTELLRRDLLKLDTQLFENERLSKALKQENALTEKDFMRRLKEAEQESAEMQMKHERILKEKERLLSCLLEADQQIMLWERKIQLLKETRSVVDSEMYHGDIRTMKAEIRQKKLRINQLTKRQGQLVRESEALVERRAALMERCKAMSNSPKKTTRNSNPLVNQRLQRKIKDAHKREAKCEEMIRDLQESQVSLKDRLLQQEQRLIDLRSTNSMLDHEIVNLRDTKDSNLSHLVTLQSRSKRLQEVSKGSYRAMSTPESVESCLQKQMERLHTTNAILHRVCQEFPQHQEKLRKILSALASRLQALEQKTL</sequence>
<dbReference type="EMBL" id="OY660866">
    <property type="protein sequence ID" value="CAJ1053300.1"/>
    <property type="molecule type" value="Genomic_DNA"/>
</dbReference>
<dbReference type="GO" id="GO:0035082">
    <property type="term" value="P:axoneme assembly"/>
    <property type="evidence" value="ECO:0007669"/>
    <property type="project" value="InterPro"/>
</dbReference>
<accession>A0AAV1EX73</accession>
<name>A0AAV1EX73_XYRNO</name>
<keyword evidence="4" id="KW-1185">Reference proteome</keyword>
<feature type="region of interest" description="Disordered" evidence="2">
    <location>
        <begin position="91"/>
        <end position="116"/>
    </location>
</feature>
<dbReference type="PANTHER" id="PTHR16275">
    <property type="entry name" value="COILED-COIL DOMAIN-CONTAINING PROTEIN 40"/>
    <property type="match status" value="1"/>
</dbReference>
<feature type="coiled-coil region" evidence="1">
    <location>
        <begin position="828"/>
        <end position="869"/>
    </location>
</feature>
<feature type="compositionally biased region" description="Basic and acidic residues" evidence="2">
    <location>
        <begin position="180"/>
        <end position="209"/>
    </location>
</feature>
<gene>
    <name evidence="3" type="ORF">XNOV1_A007583</name>
</gene>
<keyword evidence="1" id="KW-0175">Coiled coil</keyword>
<feature type="coiled-coil region" evidence="1">
    <location>
        <begin position="127"/>
        <end position="154"/>
    </location>
</feature>
<dbReference type="GO" id="GO:0005737">
    <property type="term" value="C:cytoplasm"/>
    <property type="evidence" value="ECO:0007669"/>
    <property type="project" value="TreeGrafter"/>
</dbReference>
<dbReference type="SUPFAM" id="SSF90257">
    <property type="entry name" value="Myosin rod fragments"/>
    <property type="match status" value="1"/>
</dbReference>
<dbReference type="GO" id="GO:0001947">
    <property type="term" value="P:heart looping"/>
    <property type="evidence" value="ECO:0007669"/>
    <property type="project" value="TreeGrafter"/>
</dbReference>
<dbReference type="InterPro" id="IPR037386">
    <property type="entry name" value="CCDC40"/>
</dbReference>
<dbReference type="GO" id="GO:0060287">
    <property type="term" value="P:epithelial cilium movement involved in determination of left/right asymmetry"/>
    <property type="evidence" value="ECO:0007669"/>
    <property type="project" value="TreeGrafter"/>
</dbReference>
<dbReference type="AlphaFoldDB" id="A0AAV1EX73"/>